<proteinExistence type="predicted"/>
<keyword evidence="1" id="KW-0732">Signal</keyword>
<feature type="signal peptide" evidence="1">
    <location>
        <begin position="1"/>
        <end position="35"/>
    </location>
</feature>
<organism evidence="2 3">
    <name type="scientific">Theobroma cacao</name>
    <name type="common">Cacao</name>
    <name type="synonym">Cocoa</name>
    <dbReference type="NCBI Taxonomy" id="3641"/>
    <lineage>
        <taxon>Eukaryota</taxon>
        <taxon>Viridiplantae</taxon>
        <taxon>Streptophyta</taxon>
        <taxon>Embryophyta</taxon>
        <taxon>Tracheophyta</taxon>
        <taxon>Spermatophyta</taxon>
        <taxon>Magnoliopsida</taxon>
        <taxon>eudicotyledons</taxon>
        <taxon>Gunneridae</taxon>
        <taxon>Pentapetalae</taxon>
        <taxon>rosids</taxon>
        <taxon>malvids</taxon>
        <taxon>Malvales</taxon>
        <taxon>Malvaceae</taxon>
        <taxon>Byttnerioideae</taxon>
        <taxon>Theobroma</taxon>
    </lineage>
</organism>
<keyword evidence="3" id="KW-1185">Reference proteome</keyword>
<name>A0A061DS94_THECC</name>
<dbReference type="AlphaFoldDB" id="A0A061DS94"/>
<evidence type="ECO:0000313" key="3">
    <source>
        <dbReference type="Proteomes" id="UP000026915"/>
    </source>
</evidence>
<reference evidence="2 3" key="1">
    <citation type="journal article" date="2013" name="Genome Biol.">
        <title>The genome sequence of the most widely cultivated cacao type and its use to identify candidate genes regulating pod color.</title>
        <authorList>
            <person name="Motamayor J.C."/>
            <person name="Mockaitis K."/>
            <person name="Schmutz J."/>
            <person name="Haiminen N."/>
            <person name="Iii D.L."/>
            <person name="Cornejo O."/>
            <person name="Findley S.D."/>
            <person name="Zheng P."/>
            <person name="Utro F."/>
            <person name="Royaert S."/>
            <person name="Saski C."/>
            <person name="Jenkins J."/>
            <person name="Podicheti R."/>
            <person name="Zhao M."/>
            <person name="Scheffler B.E."/>
            <person name="Stack J.C."/>
            <person name="Feltus F.A."/>
            <person name="Mustiga G.M."/>
            <person name="Amores F."/>
            <person name="Phillips W."/>
            <person name="Marelli J.P."/>
            <person name="May G.D."/>
            <person name="Shapiro H."/>
            <person name="Ma J."/>
            <person name="Bustamante C.D."/>
            <person name="Schnell R.J."/>
            <person name="Main D."/>
            <person name="Gilbert D."/>
            <person name="Parida L."/>
            <person name="Kuhn D.N."/>
        </authorList>
    </citation>
    <scope>NUCLEOTIDE SEQUENCE [LARGE SCALE GENOMIC DNA]</scope>
    <source>
        <strain evidence="3">cv. Matina 1-6</strain>
    </source>
</reference>
<dbReference type="Gramene" id="EOX95595">
    <property type="protein sequence ID" value="EOX95595"/>
    <property type="gene ID" value="TCM_005043"/>
</dbReference>
<dbReference type="InParanoid" id="A0A061DS94"/>
<evidence type="ECO:0000256" key="1">
    <source>
        <dbReference type="SAM" id="SignalP"/>
    </source>
</evidence>
<feature type="chain" id="PRO_5001601161" description="Secreted protein" evidence="1">
    <location>
        <begin position="36"/>
        <end position="98"/>
    </location>
</feature>
<evidence type="ECO:0008006" key="4">
    <source>
        <dbReference type="Google" id="ProtNLM"/>
    </source>
</evidence>
<dbReference type="HOGENOM" id="CLU_2337762_0_0_1"/>
<gene>
    <name evidence="2" type="ORF">TCM_005043</name>
</gene>
<dbReference type="Proteomes" id="UP000026915">
    <property type="component" value="Chromosome 1"/>
</dbReference>
<protein>
    <recommendedName>
        <fullName evidence="4">Secreted protein</fullName>
    </recommendedName>
</protein>
<accession>A0A061DS94</accession>
<dbReference type="EMBL" id="CM001879">
    <property type="protein sequence ID" value="EOX95595.1"/>
    <property type="molecule type" value="Genomic_DNA"/>
</dbReference>
<sequence>MFQQLGPLRQIARSYRYLLQALLLLLVLVLSPTLASRGKEKGRDDAKVIGNTSPPRYSRTLPLITCRGRPHPQSPTLSPTFCNAILLSPPSDFPTHVS</sequence>
<evidence type="ECO:0000313" key="2">
    <source>
        <dbReference type="EMBL" id="EOX95595.1"/>
    </source>
</evidence>